<reference evidence="2" key="1">
    <citation type="journal article" date="2020" name="BMC Genomics">
        <title>Correction to: Identification and distribution of gene clusters required for synthesis of sphingolipid metabolism inhibitors in diverse species of the filamentous fungus Fusarium.</title>
        <authorList>
            <person name="Kim H.S."/>
            <person name="Lohmar J.M."/>
            <person name="Busman M."/>
            <person name="Brown D.W."/>
            <person name="Naumann T.A."/>
            <person name="Divon H.H."/>
            <person name="Lysoe E."/>
            <person name="Uhlig S."/>
            <person name="Proctor R.H."/>
        </authorList>
    </citation>
    <scope>NUCLEOTIDE SEQUENCE</scope>
    <source>
        <strain evidence="2">NRRL 20472</strain>
    </source>
</reference>
<feature type="compositionally biased region" description="Basic and acidic residues" evidence="1">
    <location>
        <begin position="48"/>
        <end position="126"/>
    </location>
</feature>
<feature type="region of interest" description="Disordered" evidence="1">
    <location>
        <begin position="305"/>
        <end position="360"/>
    </location>
</feature>
<comment type="caution">
    <text evidence="2">The sequence shown here is derived from an EMBL/GenBank/DDBJ whole genome shotgun (WGS) entry which is preliminary data.</text>
</comment>
<evidence type="ECO:0000313" key="2">
    <source>
        <dbReference type="EMBL" id="KAF4970338.1"/>
    </source>
</evidence>
<sequence length="360" mass="40381">MAEPHQSAEAKTSSPVEASSAPGNNPVQIILTPPTPIIPTSSINQSGEDTHKEVHRLPDVSEEKEVVDTKDHSEEKQVYAGNETRDEKEVSIPEAEKEVHDPGVEKEVYKHQGRHDGKEAWEPKDYNLDGYYGPPLEKEVYTAANEHDKAELISQRPAPTTAETLGGMAMNPNHAIDKPEKEFYHPNQSAQSLPTQKTEDDAYNSMAIQLYNTNLNQRQDSFSTQSTETDTQSNPGKTKSSYYQRRLDKFNEAVDKKKKAWTTFTNESNAAMVNKYNQVEQGMKDRRMAFENNTTAKLNQLDKSLGSKYDRAEKGMSSRATSFKQSMINARSQSMQSVKTLGSRCPTTGKEDKQEDKTAQ</sequence>
<feature type="region of interest" description="Disordered" evidence="1">
    <location>
        <begin position="149"/>
        <end position="241"/>
    </location>
</feature>
<keyword evidence="3" id="KW-1185">Reference proteome</keyword>
<feature type="region of interest" description="Disordered" evidence="1">
    <location>
        <begin position="1"/>
        <end position="126"/>
    </location>
</feature>
<dbReference type="AlphaFoldDB" id="A0A8H4XCQ6"/>
<dbReference type="OrthoDB" id="5072283at2759"/>
<evidence type="ECO:0000313" key="3">
    <source>
        <dbReference type="Proteomes" id="UP000622797"/>
    </source>
</evidence>
<dbReference type="EMBL" id="JABEXW010000127">
    <property type="protein sequence ID" value="KAF4970338.1"/>
    <property type="molecule type" value="Genomic_DNA"/>
</dbReference>
<reference evidence="2" key="2">
    <citation type="submission" date="2020-05" db="EMBL/GenBank/DDBJ databases">
        <authorList>
            <person name="Kim H.-S."/>
            <person name="Proctor R.H."/>
            <person name="Brown D.W."/>
        </authorList>
    </citation>
    <scope>NUCLEOTIDE SEQUENCE</scope>
    <source>
        <strain evidence="2">NRRL 20472</strain>
    </source>
</reference>
<accession>A0A8H4XCQ6</accession>
<feature type="compositionally biased region" description="Polar residues" evidence="1">
    <location>
        <begin position="206"/>
        <end position="241"/>
    </location>
</feature>
<feature type="compositionally biased region" description="Basic and acidic residues" evidence="1">
    <location>
        <begin position="349"/>
        <end position="360"/>
    </location>
</feature>
<dbReference type="Proteomes" id="UP000622797">
    <property type="component" value="Unassembled WGS sequence"/>
</dbReference>
<protein>
    <submittedName>
        <fullName evidence="2">Uncharacterized protein</fullName>
    </submittedName>
</protein>
<name>A0A8H4XCQ6_9HYPO</name>
<feature type="compositionally biased region" description="Polar residues" evidence="1">
    <location>
        <begin position="318"/>
        <end position="340"/>
    </location>
</feature>
<gene>
    <name evidence="2" type="ORF">FSARC_2594</name>
</gene>
<feature type="compositionally biased region" description="Polar residues" evidence="1">
    <location>
        <begin position="186"/>
        <end position="196"/>
    </location>
</feature>
<evidence type="ECO:0000256" key="1">
    <source>
        <dbReference type="SAM" id="MobiDB-lite"/>
    </source>
</evidence>
<feature type="compositionally biased region" description="Polar residues" evidence="1">
    <location>
        <begin position="9"/>
        <end position="27"/>
    </location>
</feature>
<organism evidence="2 3">
    <name type="scientific">Fusarium sarcochroum</name>
    <dbReference type="NCBI Taxonomy" id="1208366"/>
    <lineage>
        <taxon>Eukaryota</taxon>
        <taxon>Fungi</taxon>
        <taxon>Dikarya</taxon>
        <taxon>Ascomycota</taxon>
        <taxon>Pezizomycotina</taxon>
        <taxon>Sordariomycetes</taxon>
        <taxon>Hypocreomycetidae</taxon>
        <taxon>Hypocreales</taxon>
        <taxon>Nectriaceae</taxon>
        <taxon>Fusarium</taxon>
        <taxon>Fusarium lateritium species complex</taxon>
    </lineage>
</organism>
<proteinExistence type="predicted"/>
<feature type="compositionally biased region" description="Basic and acidic residues" evidence="1">
    <location>
        <begin position="175"/>
        <end position="184"/>
    </location>
</feature>